<dbReference type="Proteomes" id="UP001597199">
    <property type="component" value="Unassembled WGS sequence"/>
</dbReference>
<keyword evidence="9" id="KW-1185">Reference proteome</keyword>
<evidence type="ECO:0000256" key="5">
    <source>
        <dbReference type="ARBA" id="ARBA00022842"/>
    </source>
</evidence>
<dbReference type="SFLD" id="SFLDS00005">
    <property type="entry name" value="Isoprenoid_Synthase_Type_I"/>
    <property type="match status" value="1"/>
</dbReference>
<comment type="cofactor">
    <cofactor evidence="1">
        <name>Mg(2+)</name>
        <dbReference type="ChEBI" id="CHEBI:18420"/>
    </cofactor>
</comment>
<evidence type="ECO:0000256" key="3">
    <source>
        <dbReference type="ARBA" id="ARBA00022679"/>
    </source>
</evidence>
<dbReference type="Pfam" id="PF00348">
    <property type="entry name" value="polyprenyl_synt"/>
    <property type="match status" value="1"/>
</dbReference>
<gene>
    <name evidence="8" type="ORF">ACFQ41_07805</name>
</gene>
<name>A0ABW4BGL6_9LACO</name>
<keyword evidence="6" id="KW-0414">Isoprene biosynthesis</keyword>
<dbReference type="RefSeq" id="WP_204118055.1">
    <property type="nucleotide sequence ID" value="NZ_BOLV01000002.1"/>
</dbReference>
<reference evidence="9" key="1">
    <citation type="journal article" date="2019" name="Int. J. Syst. Evol. Microbiol.">
        <title>The Global Catalogue of Microorganisms (GCM) 10K type strain sequencing project: providing services to taxonomists for standard genome sequencing and annotation.</title>
        <authorList>
            <consortium name="The Broad Institute Genomics Platform"/>
            <consortium name="The Broad Institute Genome Sequencing Center for Infectious Disease"/>
            <person name="Wu L."/>
            <person name="Ma J."/>
        </authorList>
    </citation>
    <scope>NUCLEOTIDE SEQUENCE [LARGE SCALE GENOMIC DNA]</scope>
    <source>
        <strain evidence="9">CCM 9110</strain>
    </source>
</reference>
<dbReference type="PANTHER" id="PTHR43281">
    <property type="entry name" value="FARNESYL DIPHOSPHATE SYNTHASE"/>
    <property type="match status" value="1"/>
</dbReference>
<dbReference type="SFLD" id="SFLDG01017">
    <property type="entry name" value="Polyprenyl_Transferase_Like"/>
    <property type="match status" value="1"/>
</dbReference>
<dbReference type="InterPro" id="IPR000092">
    <property type="entry name" value="Polyprenyl_synt"/>
</dbReference>
<dbReference type="EMBL" id="JBHTOA010000031">
    <property type="protein sequence ID" value="MFD1399213.1"/>
    <property type="molecule type" value="Genomic_DNA"/>
</dbReference>
<comment type="caution">
    <text evidence="8">The sequence shown here is derived from an EMBL/GenBank/DDBJ whole genome shotgun (WGS) entry which is preliminary data.</text>
</comment>
<evidence type="ECO:0000256" key="6">
    <source>
        <dbReference type="ARBA" id="ARBA00023229"/>
    </source>
</evidence>
<accession>A0ABW4BGL6</accession>
<organism evidence="8 9">
    <name type="scientific">Lacticaseibacillus suilingensis</name>
    <dbReference type="NCBI Taxonomy" id="2799577"/>
    <lineage>
        <taxon>Bacteria</taxon>
        <taxon>Bacillati</taxon>
        <taxon>Bacillota</taxon>
        <taxon>Bacilli</taxon>
        <taxon>Lactobacillales</taxon>
        <taxon>Lactobacillaceae</taxon>
        <taxon>Lacticaseibacillus</taxon>
    </lineage>
</organism>
<dbReference type="EC" id="2.5.1.-" evidence="8"/>
<dbReference type="NCBIfam" id="NF045485">
    <property type="entry name" value="FPPsyn"/>
    <property type="match status" value="1"/>
</dbReference>
<sequence length="287" mass="30173">MLKPDTEALRAPLNAFLDQHLATVENAHLQAAMRYSVDAGGKRLRPLLLLATVATFGGEVEAAMPAAAALELVHTYSLIHDDLPEMDNDDLRRGQPTAHKKFDVATAVLAGDALQSEAFTLLGQLTAQPQVQVALLQTLAAAIGGNGMVGGQVMDMDSQGQTISLADLKQLQRLKTGALLEAAVVMGGQLANVDAATFGALRAFAAHFGLAFQIQDDINDLTKTAAQLGKTPNKDVAEHKATFPALLGLAGSREALQQEVAAAAASLATLNQPAPQLSAFLTYFETR</sequence>
<evidence type="ECO:0000256" key="2">
    <source>
        <dbReference type="ARBA" id="ARBA00006706"/>
    </source>
</evidence>
<dbReference type="InterPro" id="IPR033749">
    <property type="entry name" value="Polyprenyl_synt_CS"/>
</dbReference>
<dbReference type="SUPFAM" id="SSF48576">
    <property type="entry name" value="Terpenoid synthases"/>
    <property type="match status" value="1"/>
</dbReference>
<keyword evidence="5" id="KW-0460">Magnesium</keyword>
<dbReference type="PROSITE" id="PS00723">
    <property type="entry name" value="POLYPRENYL_SYNTHASE_1"/>
    <property type="match status" value="1"/>
</dbReference>
<proteinExistence type="inferred from homology"/>
<dbReference type="CDD" id="cd00685">
    <property type="entry name" value="Trans_IPPS_HT"/>
    <property type="match status" value="1"/>
</dbReference>
<evidence type="ECO:0000313" key="8">
    <source>
        <dbReference type="EMBL" id="MFD1399213.1"/>
    </source>
</evidence>
<comment type="similarity">
    <text evidence="2 7">Belongs to the FPP/GGPP synthase family.</text>
</comment>
<dbReference type="InterPro" id="IPR008949">
    <property type="entry name" value="Isoprenoid_synthase_dom_sf"/>
</dbReference>
<dbReference type="GO" id="GO:0016740">
    <property type="term" value="F:transferase activity"/>
    <property type="evidence" value="ECO:0007669"/>
    <property type="project" value="UniProtKB-KW"/>
</dbReference>
<keyword evidence="4" id="KW-0479">Metal-binding</keyword>
<evidence type="ECO:0000256" key="4">
    <source>
        <dbReference type="ARBA" id="ARBA00022723"/>
    </source>
</evidence>
<evidence type="ECO:0000256" key="7">
    <source>
        <dbReference type="RuleBase" id="RU004466"/>
    </source>
</evidence>
<dbReference type="PANTHER" id="PTHR43281:SF1">
    <property type="entry name" value="FARNESYL DIPHOSPHATE SYNTHASE"/>
    <property type="match status" value="1"/>
</dbReference>
<evidence type="ECO:0000256" key="1">
    <source>
        <dbReference type="ARBA" id="ARBA00001946"/>
    </source>
</evidence>
<dbReference type="PROSITE" id="PS00444">
    <property type="entry name" value="POLYPRENYL_SYNTHASE_2"/>
    <property type="match status" value="1"/>
</dbReference>
<dbReference type="InterPro" id="IPR053378">
    <property type="entry name" value="Prenyl_diphosphate_synthase"/>
</dbReference>
<evidence type="ECO:0000313" key="9">
    <source>
        <dbReference type="Proteomes" id="UP001597199"/>
    </source>
</evidence>
<dbReference type="Gene3D" id="1.10.600.10">
    <property type="entry name" value="Farnesyl Diphosphate Synthase"/>
    <property type="match status" value="1"/>
</dbReference>
<keyword evidence="3 7" id="KW-0808">Transferase</keyword>
<protein>
    <submittedName>
        <fullName evidence="8">Polyprenyl synthetase family protein</fullName>
        <ecNumber evidence="8">2.5.1.-</ecNumber>
    </submittedName>
</protein>